<dbReference type="InterPro" id="IPR011933">
    <property type="entry name" value="Double_TM_dom"/>
</dbReference>
<name>A0A1S2VER3_9BACT</name>
<organism evidence="3 4">
    <name type="scientific">Arsenicibacter rosenii</name>
    <dbReference type="NCBI Taxonomy" id="1750698"/>
    <lineage>
        <taxon>Bacteria</taxon>
        <taxon>Pseudomonadati</taxon>
        <taxon>Bacteroidota</taxon>
        <taxon>Cytophagia</taxon>
        <taxon>Cytophagales</taxon>
        <taxon>Spirosomataceae</taxon>
        <taxon>Arsenicibacter</taxon>
    </lineage>
</organism>
<keyword evidence="4" id="KW-1185">Reference proteome</keyword>
<dbReference type="EMBL" id="MORL01000014">
    <property type="protein sequence ID" value="OIN57214.1"/>
    <property type="molecule type" value="Genomic_DNA"/>
</dbReference>
<reference evidence="3 4" key="1">
    <citation type="submission" date="2016-10" db="EMBL/GenBank/DDBJ databases">
        <title>Arsenicibacter rosenii gen. nov., sp. nov., an efficient arsenic-methylating bacterium isolated from an arsenic-contaminated paddy soil.</title>
        <authorList>
            <person name="Huang K."/>
        </authorList>
    </citation>
    <scope>NUCLEOTIDE SEQUENCE [LARGE SCALE GENOMIC DNA]</scope>
    <source>
        <strain evidence="3 4">SM-1</strain>
    </source>
</reference>
<feature type="transmembrane region" description="Helical" evidence="1">
    <location>
        <begin position="59"/>
        <end position="78"/>
    </location>
</feature>
<dbReference type="InterPro" id="IPR024163">
    <property type="entry name" value="Aerotolerance_reg_N"/>
</dbReference>
<keyword evidence="1" id="KW-0472">Membrane</keyword>
<gene>
    <name evidence="3" type="ORF">BLX24_20875</name>
</gene>
<accession>A0A1S2VER3</accession>
<dbReference type="PANTHER" id="PTHR37464">
    <property type="entry name" value="BLL2463 PROTEIN"/>
    <property type="match status" value="1"/>
</dbReference>
<feature type="domain" description="Aerotolerance regulator N-terminal" evidence="2">
    <location>
        <begin position="1"/>
        <end position="76"/>
    </location>
</feature>
<comment type="caution">
    <text evidence="3">The sequence shown here is derived from an EMBL/GenBank/DDBJ whole genome shotgun (WGS) entry which is preliminary data.</text>
</comment>
<dbReference type="NCBIfam" id="TIGR02226">
    <property type="entry name" value="two_anch"/>
    <property type="match status" value="1"/>
</dbReference>
<protein>
    <recommendedName>
        <fullName evidence="2">Aerotolerance regulator N-terminal domain-containing protein</fullName>
    </recommendedName>
</protein>
<evidence type="ECO:0000313" key="4">
    <source>
        <dbReference type="Proteomes" id="UP000181790"/>
    </source>
</evidence>
<evidence type="ECO:0000313" key="3">
    <source>
        <dbReference type="EMBL" id="OIN57214.1"/>
    </source>
</evidence>
<proteinExistence type="predicted"/>
<sequence length="396" mass="44043">MELLKPYFLWSALAVAIPVLIHFWHQKKGKVMVWAAMQWLSEKNQQQNRGIQLDNVPLLIIRCLLLLLVAFLLSQPVWRHMAGTETRQRIHLIQPDAFLTQNFRFELEEAQKKGERVYWMSPQTDAVESVSDLPPVTVTSPLQVQAAINRVMQNAGDPQQTELHVYVVNDRHLAAIPHIYTPTAFSLHAPVNPDQKTAAAYLAAEGKKLFVNQANTLVSQPALEAGKSFKQAPVVDRPLTVSVAYQDKAMQKTMIAAVQALSDIYDIQVSVNGNADAGKSVDWVITDQKPATLLPQTVYIVSGTIAPATTPNVVYMPEPDDLIQMGRLPEWLGEQLIAHYNLNPATLPLSKTELNALFKPATPGDGHHEARTSPWLLIGFVVLVGLERWVALTKNA</sequence>
<evidence type="ECO:0000256" key="1">
    <source>
        <dbReference type="SAM" id="Phobius"/>
    </source>
</evidence>
<keyword evidence="1" id="KW-1133">Transmembrane helix</keyword>
<dbReference type="Pfam" id="PF07584">
    <property type="entry name" value="BatA"/>
    <property type="match status" value="1"/>
</dbReference>
<dbReference type="PANTHER" id="PTHR37464:SF1">
    <property type="entry name" value="BLL2463 PROTEIN"/>
    <property type="match status" value="1"/>
</dbReference>
<dbReference type="OrthoDB" id="890881at2"/>
<dbReference type="RefSeq" id="WP_071505147.1">
    <property type="nucleotide sequence ID" value="NZ_MORL01000014.1"/>
</dbReference>
<dbReference type="Proteomes" id="UP000181790">
    <property type="component" value="Unassembled WGS sequence"/>
</dbReference>
<keyword evidence="1" id="KW-0812">Transmembrane</keyword>
<feature type="transmembrane region" description="Helical" evidence="1">
    <location>
        <begin position="6"/>
        <end position="24"/>
    </location>
</feature>
<evidence type="ECO:0000259" key="2">
    <source>
        <dbReference type="Pfam" id="PF07584"/>
    </source>
</evidence>
<dbReference type="AlphaFoldDB" id="A0A1S2VER3"/>